<dbReference type="STRING" id="479435.Kfla_5934"/>
<sequence length="203" mass="22390">MTSRSPTGSRAPEADGPGAKVGRPDSNLVVLRGNSGSGKSTTARELRARLGQGTALIGQDPIRRVLLWEKDHPGAVNIGLIDTTARYCLEHGYDVVLEGIFSADRYGDMLRALTADHRGATRHYYYDIPFEHTVVRHANRSWAANVPIESLREWYEPRDLLDGVDQHVFDEHDDLPHVLARILTDLGLPADLAPDPDGLSHGR</sequence>
<evidence type="ECO:0000313" key="3">
    <source>
        <dbReference type="Proteomes" id="UP000007967"/>
    </source>
</evidence>
<accession>D2PRM0</accession>
<dbReference type="Proteomes" id="UP000007967">
    <property type="component" value="Chromosome"/>
</dbReference>
<dbReference type="HOGENOM" id="CLU_103307_0_0_11"/>
<dbReference type="Pfam" id="PF13671">
    <property type="entry name" value="AAA_33"/>
    <property type="match status" value="1"/>
</dbReference>
<evidence type="ECO:0000313" key="2">
    <source>
        <dbReference type="EMBL" id="ADB34938.1"/>
    </source>
</evidence>
<dbReference type="eggNOG" id="COG0645">
    <property type="taxonomic scope" value="Bacteria"/>
</dbReference>
<keyword evidence="3" id="KW-1185">Reference proteome</keyword>
<evidence type="ECO:0000256" key="1">
    <source>
        <dbReference type="SAM" id="MobiDB-lite"/>
    </source>
</evidence>
<dbReference type="CDD" id="cd02019">
    <property type="entry name" value="NK"/>
    <property type="match status" value="1"/>
</dbReference>
<proteinExistence type="predicted"/>
<name>D2PRM0_KRIFD</name>
<reference evidence="2 3" key="2">
    <citation type="journal article" date="2010" name="Stand. Genomic Sci.">
        <title>Complete genome sequence of Kribbella flavida type strain (IFO 14399).</title>
        <authorList>
            <person name="Pukall R."/>
            <person name="Lapidus A."/>
            <person name="Glavina Del Rio T."/>
            <person name="Copeland A."/>
            <person name="Tice H."/>
            <person name="Cheng J.-F."/>
            <person name="Lucas S."/>
            <person name="Chen F."/>
            <person name="Nolan M."/>
            <person name="LaButti K."/>
            <person name="Pati A."/>
            <person name="Ivanova N."/>
            <person name="Mavrommatis K."/>
            <person name="Mikhailova N."/>
            <person name="Pitluck S."/>
            <person name="Bruce D."/>
            <person name="Goodwin L."/>
            <person name="Land M."/>
            <person name="Hauser L."/>
            <person name="Chang Y.-J."/>
            <person name="Jeffries C.D."/>
            <person name="Chen A."/>
            <person name="Palaniappan K."/>
            <person name="Chain P."/>
            <person name="Rohde M."/>
            <person name="Goeker M."/>
            <person name="Bristow J."/>
            <person name="Eisen J.A."/>
            <person name="Markowitz V."/>
            <person name="Hugenholtz P."/>
            <person name="Kyrpides N.C."/>
            <person name="Klenk H.-P."/>
            <person name="Brettin T."/>
        </authorList>
    </citation>
    <scope>NUCLEOTIDE SEQUENCE [LARGE SCALE GENOMIC DNA]</scope>
    <source>
        <strain evidence="3">DSM 17836 / JCM 10339 / NBRC 14399</strain>
    </source>
</reference>
<protein>
    <recommendedName>
        <fullName evidence="4">Kinase</fullName>
    </recommendedName>
</protein>
<organism evidence="2 3">
    <name type="scientific">Kribbella flavida (strain DSM 17836 / JCM 10339 / NBRC 14399)</name>
    <dbReference type="NCBI Taxonomy" id="479435"/>
    <lineage>
        <taxon>Bacteria</taxon>
        <taxon>Bacillati</taxon>
        <taxon>Actinomycetota</taxon>
        <taxon>Actinomycetes</taxon>
        <taxon>Propionibacteriales</taxon>
        <taxon>Kribbellaceae</taxon>
        <taxon>Kribbella</taxon>
    </lineage>
</organism>
<dbReference type="InterPro" id="IPR027417">
    <property type="entry name" value="P-loop_NTPase"/>
</dbReference>
<dbReference type="SUPFAM" id="SSF52540">
    <property type="entry name" value="P-loop containing nucleoside triphosphate hydrolases"/>
    <property type="match status" value="1"/>
</dbReference>
<dbReference type="AlphaFoldDB" id="D2PRM0"/>
<dbReference type="EMBL" id="CP001736">
    <property type="protein sequence ID" value="ADB34938.1"/>
    <property type="molecule type" value="Genomic_DNA"/>
</dbReference>
<feature type="region of interest" description="Disordered" evidence="1">
    <location>
        <begin position="1"/>
        <end position="42"/>
    </location>
</feature>
<reference evidence="3" key="1">
    <citation type="submission" date="2009-09" db="EMBL/GenBank/DDBJ databases">
        <title>The complete genome of Kribbella flavida DSM 17836.</title>
        <authorList>
            <consortium name="US DOE Joint Genome Institute (JGI-PGF)"/>
            <person name="Lucas S."/>
            <person name="Copeland A."/>
            <person name="Lapidus A."/>
            <person name="Glavina del Rio T."/>
            <person name="Dalin E."/>
            <person name="Tice H."/>
            <person name="Bruce D."/>
            <person name="Goodwin L."/>
            <person name="Pitluck S."/>
            <person name="Kyrpides N."/>
            <person name="Mavromatis K."/>
            <person name="Ivanova N."/>
            <person name="Saunders E."/>
            <person name="Brettin T."/>
            <person name="Detter J.C."/>
            <person name="Han C."/>
            <person name="Larimer F."/>
            <person name="Land M."/>
            <person name="Hauser L."/>
            <person name="Markowitz V."/>
            <person name="Cheng J.-F."/>
            <person name="Hugenholtz P."/>
            <person name="Woyke T."/>
            <person name="Wu D."/>
            <person name="Pukall R."/>
            <person name="Klenk H.-P."/>
            <person name="Eisen J.A."/>
        </authorList>
    </citation>
    <scope>NUCLEOTIDE SEQUENCE [LARGE SCALE GENOMIC DNA]</scope>
    <source>
        <strain evidence="3">DSM 17836 / JCM 10339 / NBRC 14399</strain>
    </source>
</reference>
<evidence type="ECO:0008006" key="4">
    <source>
        <dbReference type="Google" id="ProtNLM"/>
    </source>
</evidence>
<gene>
    <name evidence="2" type="ordered locus">Kfla_5934</name>
</gene>
<dbReference type="RefSeq" id="WP_012923492.1">
    <property type="nucleotide sequence ID" value="NC_013729.1"/>
</dbReference>
<dbReference type="Gene3D" id="3.40.50.300">
    <property type="entry name" value="P-loop containing nucleotide triphosphate hydrolases"/>
    <property type="match status" value="1"/>
</dbReference>
<dbReference type="KEGG" id="kfl:Kfla_5934"/>